<dbReference type="OrthoDB" id="10605919at2759"/>
<organism evidence="2 3">
    <name type="scientific">Brachionus plicatilis</name>
    <name type="common">Marine rotifer</name>
    <name type="synonym">Brachionus muelleri</name>
    <dbReference type="NCBI Taxonomy" id="10195"/>
    <lineage>
        <taxon>Eukaryota</taxon>
        <taxon>Metazoa</taxon>
        <taxon>Spiralia</taxon>
        <taxon>Gnathifera</taxon>
        <taxon>Rotifera</taxon>
        <taxon>Eurotatoria</taxon>
        <taxon>Monogononta</taxon>
        <taxon>Pseudotrocha</taxon>
        <taxon>Ploima</taxon>
        <taxon>Brachionidae</taxon>
        <taxon>Brachionus</taxon>
    </lineage>
</organism>
<dbReference type="Proteomes" id="UP000276133">
    <property type="component" value="Unassembled WGS sequence"/>
</dbReference>
<feature type="transmembrane region" description="Helical" evidence="1">
    <location>
        <begin position="38"/>
        <end position="60"/>
    </location>
</feature>
<proteinExistence type="predicted"/>
<reference evidence="2 3" key="1">
    <citation type="journal article" date="2018" name="Sci. Rep.">
        <title>Genomic signatures of local adaptation to the degree of environmental predictability in rotifers.</title>
        <authorList>
            <person name="Franch-Gras L."/>
            <person name="Hahn C."/>
            <person name="Garcia-Roger E.M."/>
            <person name="Carmona M.J."/>
            <person name="Serra M."/>
            <person name="Gomez A."/>
        </authorList>
    </citation>
    <scope>NUCLEOTIDE SEQUENCE [LARGE SCALE GENOMIC DNA]</scope>
    <source>
        <strain evidence="2">HYR1</strain>
    </source>
</reference>
<sequence>MTTATKTMTIDTDKPKTATKTITIDTDKPKTSIFKDKLFLIKGLRFALTFFYGQLFANAIYENLIRGISYAIEDPTTFPIIKITIGGLFFFITIFSMVAIWRKIRILIFISAVILILFSLFALIVSVIDLVLRNNKNQLTGTELKVNIAEITVESIFRVIAIVLHFYMIKLLRTYERVPSSA</sequence>
<protein>
    <submittedName>
        <fullName evidence="2">Uncharacterized protein</fullName>
    </submittedName>
</protein>
<keyword evidence="1" id="KW-1133">Transmembrane helix</keyword>
<accession>A0A3M7R1Q0</accession>
<name>A0A3M7R1Q0_BRAPC</name>
<feature type="transmembrane region" description="Helical" evidence="1">
    <location>
        <begin position="148"/>
        <end position="167"/>
    </location>
</feature>
<feature type="transmembrane region" description="Helical" evidence="1">
    <location>
        <begin position="107"/>
        <end position="128"/>
    </location>
</feature>
<keyword evidence="3" id="KW-1185">Reference proteome</keyword>
<gene>
    <name evidence="2" type="ORF">BpHYR1_044547</name>
</gene>
<keyword evidence="1" id="KW-0472">Membrane</keyword>
<feature type="transmembrane region" description="Helical" evidence="1">
    <location>
        <begin position="80"/>
        <end position="100"/>
    </location>
</feature>
<comment type="caution">
    <text evidence="2">The sequence shown here is derived from an EMBL/GenBank/DDBJ whole genome shotgun (WGS) entry which is preliminary data.</text>
</comment>
<dbReference type="AlphaFoldDB" id="A0A3M7R1Q0"/>
<evidence type="ECO:0000256" key="1">
    <source>
        <dbReference type="SAM" id="Phobius"/>
    </source>
</evidence>
<evidence type="ECO:0000313" key="2">
    <source>
        <dbReference type="EMBL" id="RNA17291.1"/>
    </source>
</evidence>
<evidence type="ECO:0000313" key="3">
    <source>
        <dbReference type="Proteomes" id="UP000276133"/>
    </source>
</evidence>
<keyword evidence="1" id="KW-0812">Transmembrane</keyword>
<dbReference type="EMBL" id="REGN01004476">
    <property type="protein sequence ID" value="RNA17291.1"/>
    <property type="molecule type" value="Genomic_DNA"/>
</dbReference>